<dbReference type="EMBL" id="LN681231">
    <property type="protein sequence ID" value="CEK28305.1"/>
    <property type="molecule type" value="Genomic_DNA"/>
</dbReference>
<accession>A0A0A8VFG8</accession>
<proteinExistence type="predicted"/>
<evidence type="ECO:0000313" key="2">
    <source>
        <dbReference type="EMBL" id="CEK28305.1"/>
    </source>
</evidence>
<evidence type="ECO:0000256" key="1">
    <source>
        <dbReference type="SAM" id="Phobius"/>
    </source>
</evidence>
<name>A0A0A8VFG8_YERRU</name>
<dbReference type="AlphaFoldDB" id="A0A0A8VFG8"/>
<gene>
    <name evidence="2" type="ORF">CSF007_12835</name>
</gene>
<keyword evidence="1" id="KW-0472">Membrane</keyword>
<keyword evidence="1" id="KW-0812">Transmembrane</keyword>
<keyword evidence="1" id="KW-1133">Transmembrane helix</keyword>
<organism evidence="2">
    <name type="scientific">Yersinia ruckeri</name>
    <dbReference type="NCBI Taxonomy" id="29486"/>
    <lineage>
        <taxon>Bacteria</taxon>
        <taxon>Pseudomonadati</taxon>
        <taxon>Pseudomonadota</taxon>
        <taxon>Gammaproteobacteria</taxon>
        <taxon>Enterobacterales</taxon>
        <taxon>Yersiniaceae</taxon>
        <taxon>Yersinia</taxon>
    </lineage>
</organism>
<sequence>MIANINDSRFDNRVLLSVNLCLYSLTSLLFMQDFSTN</sequence>
<reference evidence="2" key="1">
    <citation type="journal article" date="2015" name="Genome Announc.">
        <title>Complete Genome Sequence of Yersinia ruckeri Strain CSF007-82, Etiologic Agent of Red Mouth Disease in Salmonid Fish.</title>
        <authorList>
            <person name="Nelson M.C."/>
            <person name="LaPatra S.E."/>
            <person name="Welch T.J."/>
            <person name="Graf J."/>
        </authorList>
    </citation>
    <scope>NUCLEOTIDE SEQUENCE</scope>
    <source>
        <strain evidence="2">CSF007-82</strain>
    </source>
</reference>
<feature type="transmembrane region" description="Helical" evidence="1">
    <location>
        <begin position="12"/>
        <end position="31"/>
    </location>
</feature>
<protein>
    <submittedName>
        <fullName evidence="2">Uncharacterized protein</fullName>
    </submittedName>
</protein>